<keyword evidence="2" id="KW-1185">Reference proteome</keyword>
<evidence type="ECO:0000313" key="2">
    <source>
        <dbReference type="Proteomes" id="UP000054477"/>
    </source>
</evidence>
<evidence type="ECO:0000313" key="1">
    <source>
        <dbReference type="EMBL" id="KIK06167.1"/>
    </source>
</evidence>
<dbReference type="HOGENOM" id="CLU_1970889_0_0_1"/>
<name>A0A0C9Y7H0_9AGAR</name>
<organism evidence="1 2">
    <name type="scientific">Laccaria amethystina LaAM-08-1</name>
    <dbReference type="NCBI Taxonomy" id="1095629"/>
    <lineage>
        <taxon>Eukaryota</taxon>
        <taxon>Fungi</taxon>
        <taxon>Dikarya</taxon>
        <taxon>Basidiomycota</taxon>
        <taxon>Agaricomycotina</taxon>
        <taxon>Agaricomycetes</taxon>
        <taxon>Agaricomycetidae</taxon>
        <taxon>Agaricales</taxon>
        <taxon>Agaricineae</taxon>
        <taxon>Hydnangiaceae</taxon>
        <taxon>Laccaria</taxon>
    </lineage>
</organism>
<sequence length="127" mass="14093">MMHFIRCLHNQLLFIGTAPDPIQEHIRLAHKKVHKSRINTNLSILASITYRGILAEARVVVLFGAKAITGCWLLLVKASYCDHLMPCCDGLTISPLVVAGNVMQDDPRLTWHLNMILYASGTPSVSD</sequence>
<dbReference type="EMBL" id="KN838554">
    <property type="protein sequence ID" value="KIK06167.1"/>
    <property type="molecule type" value="Genomic_DNA"/>
</dbReference>
<gene>
    <name evidence="1" type="ORF">K443DRAFT_285884</name>
</gene>
<dbReference type="AlphaFoldDB" id="A0A0C9Y7H0"/>
<accession>A0A0C9Y7H0</accession>
<protein>
    <submittedName>
        <fullName evidence="1">Uncharacterized protein</fullName>
    </submittedName>
</protein>
<reference evidence="1 2" key="1">
    <citation type="submission" date="2014-04" db="EMBL/GenBank/DDBJ databases">
        <authorList>
            <consortium name="DOE Joint Genome Institute"/>
            <person name="Kuo A."/>
            <person name="Kohler A."/>
            <person name="Nagy L.G."/>
            <person name="Floudas D."/>
            <person name="Copeland A."/>
            <person name="Barry K.W."/>
            <person name="Cichocki N."/>
            <person name="Veneault-Fourrey C."/>
            <person name="LaButti K."/>
            <person name="Lindquist E.A."/>
            <person name="Lipzen A."/>
            <person name="Lundell T."/>
            <person name="Morin E."/>
            <person name="Murat C."/>
            <person name="Sun H."/>
            <person name="Tunlid A."/>
            <person name="Henrissat B."/>
            <person name="Grigoriev I.V."/>
            <person name="Hibbett D.S."/>
            <person name="Martin F."/>
            <person name="Nordberg H.P."/>
            <person name="Cantor M.N."/>
            <person name="Hua S.X."/>
        </authorList>
    </citation>
    <scope>NUCLEOTIDE SEQUENCE [LARGE SCALE GENOMIC DNA]</scope>
    <source>
        <strain evidence="1 2">LaAM-08-1</strain>
    </source>
</reference>
<dbReference type="Proteomes" id="UP000054477">
    <property type="component" value="Unassembled WGS sequence"/>
</dbReference>
<reference evidence="2" key="2">
    <citation type="submission" date="2015-01" db="EMBL/GenBank/DDBJ databases">
        <title>Evolutionary Origins and Diversification of the Mycorrhizal Mutualists.</title>
        <authorList>
            <consortium name="DOE Joint Genome Institute"/>
            <consortium name="Mycorrhizal Genomics Consortium"/>
            <person name="Kohler A."/>
            <person name="Kuo A."/>
            <person name="Nagy L.G."/>
            <person name="Floudas D."/>
            <person name="Copeland A."/>
            <person name="Barry K.W."/>
            <person name="Cichocki N."/>
            <person name="Veneault-Fourrey C."/>
            <person name="LaButti K."/>
            <person name="Lindquist E.A."/>
            <person name="Lipzen A."/>
            <person name="Lundell T."/>
            <person name="Morin E."/>
            <person name="Murat C."/>
            <person name="Riley R."/>
            <person name="Ohm R."/>
            <person name="Sun H."/>
            <person name="Tunlid A."/>
            <person name="Henrissat B."/>
            <person name="Grigoriev I.V."/>
            <person name="Hibbett D.S."/>
            <person name="Martin F."/>
        </authorList>
    </citation>
    <scope>NUCLEOTIDE SEQUENCE [LARGE SCALE GENOMIC DNA]</scope>
    <source>
        <strain evidence="2">LaAM-08-1</strain>
    </source>
</reference>
<proteinExistence type="predicted"/>